<dbReference type="AlphaFoldDB" id="A0A4V1ZB60"/>
<keyword evidence="5" id="KW-0732">Signal</keyword>
<keyword evidence="2" id="KW-0201">Cytochrome c-type biogenesis</keyword>
<evidence type="ECO:0000256" key="4">
    <source>
        <dbReference type="ARBA" id="ARBA00023284"/>
    </source>
</evidence>
<dbReference type="GO" id="GO:0016209">
    <property type="term" value="F:antioxidant activity"/>
    <property type="evidence" value="ECO:0007669"/>
    <property type="project" value="InterPro"/>
</dbReference>
<dbReference type="PROSITE" id="PS00194">
    <property type="entry name" value="THIOREDOXIN_1"/>
    <property type="match status" value="1"/>
</dbReference>
<dbReference type="EMBL" id="SEWE01000004">
    <property type="protein sequence ID" value="RYU83278.1"/>
    <property type="molecule type" value="Genomic_DNA"/>
</dbReference>
<dbReference type="SUPFAM" id="SSF52833">
    <property type="entry name" value="Thioredoxin-like"/>
    <property type="match status" value="1"/>
</dbReference>
<evidence type="ECO:0000256" key="3">
    <source>
        <dbReference type="ARBA" id="ARBA00023157"/>
    </source>
</evidence>
<dbReference type="InterPro" id="IPR050553">
    <property type="entry name" value="Thioredoxin_ResA/DsbE_sf"/>
</dbReference>
<keyword evidence="8" id="KW-1185">Reference proteome</keyword>
<name>A0A4V1ZB60_9BACT</name>
<comment type="caution">
    <text evidence="7">The sequence shown here is derived from an EMBL/GenBank/DDBJ whole genome shotgun (WGS) entry which is preliminary data.</text>
</comment>
<accession>A0A4V1ZB60</accession>
<dbReference type="PANTHER" id="PTHR42852:SF6">
    <property type="entry name" value="THIOL:DISULFIDE INTERCHANGE PROTEIN DSBE"/>
    <property type="match status" value="1"/>
</dbReference>
<dbReference type="PROSITE" id="PS51257">
    <property type="entry name" value="PROKAR_LIPOPROTEIN"/>
    <property type="match status" value="1"/>
</dbReference>
<organism evidence="7 8">
    <name type="scientific">Hymenobacter persicinus</name>
    <dbReference type="NCBI Taxonomy" id="2025506"/>
    <lineage>
        <taxon>Bacteria</taxon>
        <taxon>Pseudomonadati</taxon>
        <taxon>Bacteroidota</taxon>
        <taxon>Cytophagia</taxon>
        <taxon>Cytophagales</taxon>
        <taxon>Hymenobacteraceae</taxon>
        <taxon>Hymenobacter</taxon>
    </lineage>
</organism>
<evidence type="ECO:0000313" key="7">
    <source>
        <dbReference type="EMBL" id="RYU83278.1"/>
    </source>
</evidence>
<gene>
    <name evidence="7" type="ORF">EWM57_03035</name>
</gene>
<comment type="subcellular location">
    <subcellularLocation>
        <location evidence="1">Cell envelope</location>
    </subcellularLocation>
</comment>
<keyword evidence="3" id="KW-1015">Disulfide bond</keyword>
<dbReference type="PROSITE" id="PS51352">
    <property type="entry name" value="THIOREDOXIN_2"/>
    <property type="match status" value="1"/>
</dbReference>
<evidence type="ECO:0000259" key="6">
    <source>
        <dbReference type="PROSITE" id="PS51352"/>
    </source>
</evidence>
<feature type="chain" id="PRO_5020808655" evidence="5">
    <location>
        <begin position="20"/>
        <end position="371"/>
    </location>
</feature>
<dbReference type="CDD" id="cd02966">
    <property type="entry name" value="TlpA_like_family"/>
    <property type="match status" value="1"/>
</dbReference>
<protein>
    <submittedName>
        <fullName evidence="7">AhpC/TSA family protein</fullName>
    </submittedName>
</protein>
<dbReference type="InterPro" id="IPR017937">
    <property type="entry name" value="Thioredoxin_CS"/>
</dbReference>
<dbReference type="GO" id="GO:0016491">
    <property type="term" value="F:oxidoreductase activity"/>
    <property type="evidence" value="ECO:0007669"/>
    <property type="project" value="InterPro"/>
</dbReference>
<feature type="signal peptide" evidence="5">
    <location>
        <begin position="1"/>
        <end position="19"/>
    </location>
</feature>
<dbReference type="RefSeq" id="WP_129919658.1">
    <property type="nucleotide sequence ID" value="NZ_SEWE01000004.1"/>
</dbReference>
<evidence type="ECO:0000313" key="8">
    <source>
        <dbReference type="Proteomes" id="UP000294155"/>
    </source>
</evidence>
<proteinExistence type="predicted"/>
<dbReference type="Gene3D" id="3.40.30.10">
    <property type="entry name" value="Glutaredoxin"/>
    <property type="match status" value="1"/>
</dbReference>
<evidence type="ECO:0000256" key="2">
    <source>
        <dbReference type="ARBA" id="ARBA00022748"/>
    </source>
</evidence>
<dbReference type="InterPro" id="IPR036249">
    <property type="entry name" value="Thioredoxin-like_sf"/>
</dbReference>
<dbReference type="InterPro" id="IPR013766">
    <property type="entry name" value="Thioredoxin_domain"/>
</dbReference>
<evidence type="ECO:0000256" key="1">
    <source>
        <dbReference type="ARBA" id="ARBA00004196"/>
    </source>
</evidence>
<dbReference type="Proteomes" id="UP000294155">
    <property type="component" value="Unassembled WGS sequence"/>
</dbReference>
<reference evidence="7 8" key="1">
    <citation type="submission" date="2019-02" db="EMBL/GenBank/DDBJ databases">
        <title>Bacterial novel species isolated from soil.</title>
        <authorList>
            <person name="Jung H.-Y."/>
        </authorList>
    </citation>
    <scope>NUCLEOTIDE SEQUENCE [LARGE SCALE GENOMIC DNA]</scope>
    <source>
        <strain evidence="7 8">1-3-3-3</strain>
    </source>
</reference>
<keyword evidence="4" id="KW-0676">Redox-active center</keyword>
<sequence>MPRFPVKTFAALLAPLGLAACQPGNPERAAEAGYEVRGTLTHAPAGAWLYLRDTRGAQVRYPDSVRLDSTGRFTLRGRVPEPAVLGLTTDKKQDLLLVPLENGVPLDLSADLARPTATERLRGSAAAALLQRFLGLRARYEAAAAALQQQPAGAPEAGPEPWNRIWRDFTRHTLALARPRPDSYVAAYLTAYLKANPELHAAIDSLTTRLAEAQPGSRYVRELLRHRAVWLATTVGQVAPDLRLPGPDGRPVALSSLRGQYVLLDFWASWCGPCREQHPALRRLYGRYHSKGWEIYGVSLDESAAKWTRAVAADQLPWPQVSDPRGWQSPAALNYAVVTIPHSVLLDPRGRILALDLRGAALEKKLAELLP</sequence>
<dbReference type="PANTHER" id="PTHR42852">
    <property type="entry name" value="THIOL:DISULFIDE INTERCHANGE PROTEIN DSBE"/>
    <property type="match status" value="1"/>
</dbReference>
<feature type="domain" description="Thioredoxin" evidence="6">
    <location>
        <begin position="233"/>
        <end position="371"/>
    </location>
</feature>
<dbReference type="GO" id="GO:0030313">
    <property type="term" value="C:cell envelope"/>
    <property type="evidence" value="ECO:0007669"/>
    <property type="project" value="UniProtKB-SubCell"/>
</dbReference>
<evidence type="ECO:0000256" key="5">
    <source>
        <dbReference type="SAM" id="SignalP"/>
    </source>
</evidence>
<dbReference type="GO" id="GO:0017004">
    <property type="term" value="P:cytochrome complex assembly"/>
    <property type="evidence" value="ECO:0007669"/>
    <property type="project" value="UniProtKB-KW"/>
</dbReference>
<dbReference type="OrthoDB" id="6399635at2"/>
<dbReference type="Pfam" id="PF00578">
    <property type="entry name" value="AhpC-TSA"/>
    <property type="match status" value="1"/>
</dbReference>
<dbReference type="InterPro" id="IPR000866">
    <property type="entry name" value="AhpC/TSA"/>
</dbReference>